<dbReference type="FunFam" id="3.30.710.10:FF:000001">
    <property type="entry name" value="Kelch-like family member 20"/>
    <property type="match status" value="1"/>
</dbReference>
<dbReference type="AlphaFoldDB" id="A0A2B4SGG2"/>
<dbReference type="PIRSF" id="PIRSF037037">
    <property type="entry name" value="Kelch-like_protein_gigaxonin"/>
    <property type="match status" value="1"/>
</dbReference>
<dbReference type="PANTHER" id="PTHR24412:SF501">
    <property type="entry name" value="BTB DOMAIN-CONTAINING PROTEIN"/>
    <property type="match status" value="1"/>
</dbReference>
<accession>A0A2B4SGG2</accession>
<evidence type="ECO:0000256" key="2">
    <source>
        <dbReference type="ARBA" id="ARBA00022737"/>
    </source>
</evidence>
<comment type="caution">
    <text evidence="4">The sequence shown here is derived from an EMBL/GenBank/DDBJ whole genome shotgun (WGS) entry which is preliminary data.</text>
</comment>
<dbReference type="InterPro" id="IPR015915">
    <property type="entry name" value="Kelch-typ_b-propeller"/>
</dbReference>
<sequence>MAAHRRFNIPLHSNDALKTMNDLRRKGELCDVVLHVDGRQFPAHRIVLAGASSYLRAMFTNGMLESGMKDIKLQGVEASVMEGLLDFAYTGAIDISVENVQALLSAASLLNLQSLRTVCCGFLQTHLDATNCLGIRAFADLYSCSELEEAAYRFVRQHFLDVAKGEEFLQMPKQALRNLLREDLLQVRSENQVFEAVEAWILHDFCRRKDYAVELLSHVRLPLLSLEFLEARVFPSKIIKNNADCQLLLAKVLNESARNLPRYMTLPRAQPQAVYVIGGRNGIDCQLSSLERYDTLTNQWIMLQNMKYPRTAVGACSLNGILYVVGGECAVSAPHDDTMYVRHAECYDPAVNQWISLADIAIQRSFIAVTALNGYVYALGGEDRTCSYNYVERYDPKTDHWSTVQCMRRKRSGAGVAVCDGKLYIAGGYDRGVHSDRASVECYDPDTDTWTFVTELEKARSGMSLVALNNYLYALGGRNRSTDHYFDLAERYNTQTHQWQPVAPLNTPRAWPSVAVYDNKIFVLGGFDGAHRLSSVEVYDPETDTWRFVQDMNICRAGCGAAVL</sequence>
<dbReference type="InterPro" id="IPR011333">
    <property type="entry name" value="SKP1/BTB/POZ_sf"/>
</dbReference>
<dbReference type="SMART" id="SM00875">
    <property type="entry name" value="BACK"/>
    <property type="match status" value="1"/>
</dbReference>
<feature type="domain" description="BTB" evidence="3">
    <location>
        <begin position="30"/>
        <end position="97"/>
    </location>
</feature>
<dbReference type="OrthoDB" id="45365at2759"/>
<dbReference type="InterPro" id="IPR011043">
    <property type="entry name" value="Gal_Oxase/kelch_b-propeller"/>
</dbReference>
<dbReference type="InterPro" id="IPR000210">
    <property type="entry name" value="BTB/POZ_dom"/>
</dbReference>
<keyword evidence="1" id="KW-0880">Kelch repeat</keyword>
<reference evidence="5" key="1">
    <citation type="journal article" date="2017" name="bioRxiv">
        <title>Comparative analysis of the genomes of Stylophora pistillata and Acropora digitifera provides evidence for extensive differences between species of corals.</title>
        <authorList>
            <person name="Voolstra C.R."/>
            <person name="Li Y."/>
            <person name="Liew Y.J."/>
            <person name="Baumgarten S."/>
            <person name="Zoccola D."/>
            <person name="Flot J.-F."/>
            <person name="Tambutte S."/>
            <person name="Allemand D."/>
            <person name="Aranda M."/>
        </authorList>
    </citation>
    <scope>NUCLEOTIDE SEQUENCE [LARGE SCALE GENOMIC DNA]</scope>
</reference>
<keyword evidence="5" id="KW-1185">Reference proteome</keyword>
<dbReference type="Pfam" id="PF24681">
    <property type="entry name" value="Kelch_KLHDC2_KLHL20_DRC7"/>
    <property type="match status" value="1"/>
</dbReference>
<dbReference type="Pfam" id="PF01344">
    <property type="entry name" value="Kelch_1"/>
    <property type="match status" value="3"/>
</dbReference>
<dbReference type="FunFam" id="1.25.40.420:FF:000001">
    <property type="entry name" value="Kelch-like family member 12"/>
    <property type="match status" value="1"/>
</dbReference>
<dbReference type="SMART" id="SM00225">
    <property type="entry name" value="BTB"/>
    <property type="match status" value="1"/>
</dbReference>
<name>A0A2B4SGG2_STYPI</name>
<dbReference type="Pfam" id="PF00651">
    <property type="entry name" value="BTB"/>
    <property type="match status" value="1"/>
</dbReference>
<dbReference type="Proteomes" id="UP000225706">
    <property type="component" value="Unassembled WGS sequence"/>
</dbReference>
<dbReference type="SMART" id="SM00612">
    <property type="entry name" value="Kelch"/>
    <property type="match status" value="6"/>
</dbReference>
<keyword evidence="2" id="KW-0677">Repeat</keyword>
<dbReference type="Gene3D" id="1.25.40.420">
    <property type="match status" value="1"/>
</dbReference>
<dbReference type="PROSITE" id="PS50097">
    <property type="entry name" value="BTB"/>
    <property type="match status" value="1"/>
</dbReference>
<dbReference type="Gene3D" id="2.120.10.80">
    <property type="entry name" value="Kelch-type beta propeller"/>
    <property type="match status" value="2"/>
</dbReference>
<dbReference type="SUPFAM" id="SSF54695">
    <property type="entry name" value="POZ domain"/>
    <property type="match status" value="1"/>
</dbReference>
<evidence type="ECO:0000256" key="1">
    <source>
        <dbReference type="ARBA" id="ARBA00022441"/>
    </source>
</evidence>
<dbReference type="EMBL" id="LSMT01000088">
    <property type="protein sequence ID" value="PFX28189.1"/>
    <property type="molecule type" value="Genomic_DNA"/>
</dbReference>
<dbReference type="SUPFAM" id="SSF117281">
    <property type="entry name" value="Kelch motif"/>
    <property type="match status" value="1"/>
</dbReference>
<evidence type="ECO:0000313" key="5">
    <source>
        <dbReference type="Proteomes" id="UP000225706"/>
    </source>
</evidence>
<protein>
    <submittedName>
        <fullName evidence="4">Kelch-like protein 20</fullName>
    </submittedName>
</protein>
<dbReference type="PRINTS" id="PR00501">
    <property type="entry name" value="KELCHREPEAT"/>
</dbReference>
<dbReference type="InterPro" id="IPR011705">
    <property type="entry name" value="BACK"/>
</dbReference>
<proteinExistence type="predicted"/>
<evidence type="ECO:0000259" key="3">
    <source>
        <dbReference type="PROSITE" id="PS50097"/>
    </source>
</evidence>
<dbReference type="PANTHER" id="PTHR24412">
    <property type="entry name" value="KELCH PROTEIN"/>
    <property type="match status" value="1"/>
</dbReference>
<organism evidence="4 5">
    <name type="scientific">Stylophora pistillata</name>
    <name type="common">Smooth cauliflower coral</name>
    <dbReference type="NCBI Taxonomy" id="50429"/>
    <lineage>
        <taxon>Eukaryota</taxon>
        <taxon>Metazoa</taxon>
        <taxon>Cnidaria</taxon>
        <taxon>Anthozoa</taxon>
        <taxon>Hexacorallia</taxon>
        <taxon>Scleractinia</taxon>
        <taxon>Astrocoeniina</taxon>
        <taxon>Pocilloporidae</taxon>
        <taxon>Stylophora</taxon>
    </lineage>
</organism>
<evidence type="ECO:0000313" key="4">
    <source>
        <dbReference type="EMBL" id="PFX28189.1"/>
    </source>
</evidence>
<dbReference type="SUPFAM" id="SSF50965">
    <property type="entry name" value="Galactose oxidase, central domain"/>
    <property type="match status" value="1"/>
</dbReference>
<gene>
    <name evidence="4" type="primary">klhl20</name>
    <name evidence="4" type="ORF">AWC38_SpisGene7102</name>
</gene>
<dbReference type="InterPro" id="IPR017096">
    <property type="entry name" value="BTB-kelch_protein"/>
</dbReference>
<dbReference type="InterPro" id="IPR006652">
    <property type="entry name" value="Kelch_1"/>
</dbReference>
<dbReference type="Pfam" id="PF07707">
    <property type="entry name" value="BACK"/>
    <property type="match status" value="1"/>
</dbReference>
<dbReference type="Gene3D" id="3.30.710.10">
    <property type="entry name" value="Potassium Channel Kv1.1, Chain A"/>
    <property type="match status" value="1"/>
</dbReference>